<evidence type="ECO:0000256" key="5">
    <source>
        <dbReference type="ARBA" id="ARBA00022759"/>
    </source>
</evidence>
<dbReference type="GO" id="GO:0051607">
    <property type="term" value="P:defense response to virus"/>
    <property type="evidence" value="ECO:0007669"/>
    <property type="project" value="UniProtKB-UniRule"/>
</dbReference>
<reference evidence="11 12" key="1">
    <citation type="submission" date="2014-10" db="EMBL/GenBank/DDBJ databases">
        <title>Draft genome of anammox bacterium scalindua brodae, obtained using differential coverage binning of sequence data from two enrichment reactors.</title>
        <authorList>
            <person name="Speth D.R."/>
            <person name="Russ L."/>
            <person name="Kartal B."/>
            <person name="Op den Camp H.J."/>
            <person name="Dutilh B.E."/>
            <person name="Jetten M.S."/>
        </authorList>
    </citation>
    <scope>NUCLEOTIDE SEQUENCE [LARGE SCALE GENOMIC DNA]</scope>
    <source>
        <strain evidence="11">RU1</strain>
    </source>
</reference>
<dbReference type="SUPFAM" id="SSF143430">
    <property type="entry name" value="TTP0101/SSO1404-like"/>
    <property type="match status" value="1"/>
</dbReference>
<keyword evidence="7 9" id="KW-0460">Magnesium</keyword>
<dbReference type="GO" id="GO:0004521">
    <property type="term" value="F:RNA endonuclease activity"/>
    <property type="evidence" value="ECO:0007669"/>
    <property type="project" value="UniProtKB-UniRule"/>
</dbReference>
<evidence type="ECO:0000256" key="7">
    <source>
        <dbReference type="ARBA" id="ARBA00022842"/>
    </source>
</evidence>
<dbReference type="GO" id="GO:0016787">
    <property type="term" value="F:hydrolase activity"/>
    <property type="evidence" value="ECO:0007669"/>
    <property type="project" value="UniProtKB-KW"/>
</dbReference>
<comment type="cofactor">
    <cofactor evidence="1 9">
        <name>Mg(2+)</name>
        <dbReference type="ChEBI" id="CHEBI:18420"/>
    </cofactor>
</comment>
<evidence type="ECO:0000256" key="9">
    <source>
        <dbReference type="HAMAP-Rule" id="MF_01471"/>
    </source>
</evidence>
<sequence>MFVVVAYDISNDKRRTKLFKALKNFGTPVQYSVFECLLNKKDFKDMQKNVREITKRNKDKVRIYTLCGSCQDTIINIDTGQIRKRKEVIVV</sequence>
<dbReference type="PANTHER" id="PTHR34405:SF3">
    <property type="entry name" value="CRISPR-ASSOCIATED ENDORIBONUCLEASE CAS2 3"/>
    <property type="match status" value="1"/>
</dbReference>
<evidence type="ECO:0000256" key="1">
    <source>
        <dbReference type="ARBA" id="ARBA00001946"/>
    </source>
</evidence>
<dbReference type="Pfam" id="PF09827">
    <property type="entry name" value="CRISPR_Cas2"/>
    <property type="match status" value="1"/>
</dbReference>
<evidence type="ECO:0000256" key="10">
    <source>
        <dbReference type="PIRNR" id="PIRNR032582"/>
    </source>
</evidence>
<dbReference type="Proteomes" id="UP000030652">
    <property type="component" value="Unassembled WGS sequence"/>
</dbReference>
<keyword evidence="5 9" id="KW-0255">Endonuclease</keyword>
<comment type="similarity">
    <text evidence="2 9 10">Belongs to the CRISPR-associated endoribonuclease Cas2 protein family.</text>
</comment>
<evidence type="ECO:0000256" key="3">
    <source>
        <dbReference type="ARBA" id="ARBA00022722"/>
    </source>
</evidence>
<dbReference type="GO" id="GO:0043571">
    <property type="term" value="P:maintenance of CRISPR repeat elements"/>
    <property type="evidence" value="ECO:0007669"/>
    <property type="project" value="UniProtKB-UniRule"/>
</dbReference>
<comment type="subunit">
    <text evidence="9">Homodimer, forms a heterotetramer with a Cas1 homodimer.</text>
</comment>
<evidence type="ECO:0000313" key="11">
    <source>
        <dbReference type="EMBL" id="KHE91655.1"/>
    </source>
</evidence>
<evidence type="ECO:0000313" key="12">
    <source>
        <dbReference type="Proteomes" id="UP000030652"/>
    </source>
</evidence>
<dbReference type="InterPro" id="IPR021127">
    <property type="entry name" value="CRISPR_associated_Cas2"/>
</dbReference>
<dbReference type="InterPro" id="IPR019199">
    <property type="entry name" value="Virulence_VapD/CRISPR_Cas2"/>
</dbReference>
<dbReference type="eggNOG" id="COG1343">
    <property type="taxonomic scope" value="Bacteria"/>
</dbReference>
<dbReference type="GO" id="GO:0046872">
    <property type="term" value="F:metal ion binding"/>
    <property type="evidence" value="ECO:0007669"/>
    <property type="project" value="UniProtKB-UniRule"/>
</dbReference>
<gene>
    <name evidence="9" type="primary">cas2</name>
    <name evidence="11" type="ORF">SCABRO_02593</name>
</gene>
<evidence type="ECO:0000256" key="8">
    <source>
        <dbReference type="ARBA" id="ARBA00023118"/>
    </source>
</evidence>
<dbReference type="Gene3D" id="3.30.70.240">
    <property type="match status" value="1"/>
</dbReference>
<dbReference type="EC" id="3.1.-.-" evidence="9"/>
<keyword evidence="3 9" id="KW-0540">Nuclease</keyword>
<organism evidence="11 12">
    <name type="scientific">Candidatus Scalindua brodae</name>
    <dbReference type="NCBI Taxonomy" id="237368"/>
    <lineage>
        <taxon>Bacteria</taxon>
        <taxon>Pseudomonadati</taxon>
        <taxon>Planctomycetota</taxon>
        <taxon>Candidatus Brocadiia</taxon>
        <taxon>Candidatus Brocadiales</taxon>
        <taxon>Candidatus Scalinduaceae</taxon>
        <taxon>Candidatus Scalindua</taxon>
    </lineage>
</organism>
<protein>
    <recommendedName>
        <fullName evidence="9">CRISPR-associated endoribonuclease Cas2</fullName>
        <ecNumber evidence="9">3.1.-.-</ecNumber>
    </recommendedName>
</protein>
<name>A0A0B0ELU0_9BACT</name>
<dbReference type="HAMAP" id="MF_01471">
    <property type="entry name" value="Cas2"/>
    <property type="match status" value="1"/>
</dbReference>
<dbReference type="PIRSF" id="PIRSF032582">
    <property type="entry name" value="Cas2"/>
    <property type="match status" value="1"/>
</dbReference>
<accession>A0A0B0ELU0</accession>
<proteinExistence type="inferred from homology"/>
<evidence type="ECO:0000256" key="6">
    <source>
        <dbReference type="ARBA" id="ARBA00022801"/>
    </source>
</evidence>
<dbReference type="EMBL" id="JRYO01000185">
    <property type="protein sequence ID" value="KHE91655.1"/>
    <property type="molecule type" value="Genomic_DNA"/>
</dbReference>
<dbReference type="PANTHER" id="PTHR34405">
    <property type="entry name" value="CRISPR-ASSOCIATED ENDORIBONUCLEASE CAS2"/>
    <property type="match status" value="1"/>
</dbReference>
<evidence type="ECO:0000256" key="4">
    <source>
        <dbReference type="ARBA" id="ARBA00022723"/>
    </source>
</evidence>
<evidence type="ECO:0000256" key="2">
    <source>
        <dbReference type="ARBA" id="ARBA00009959"/>
    </source>
</evidence>
<keyword evidence="8 9" id="KW-0051">Antiviral defense</keyword>
<comment type="caution">
    <text evidence="11">The sequence shown here is derived from an EMBL/GenBank/DDBJ whole genome shotgun (WGS) entry which is preliminary data.</text>
</comment>
<comment type="function">
    <text evidence="9">CRISPR (clustered regularly interspaced short palindromic repeat), is an adaptive immune system that provides protection against mobile genetic elements (viruses, transposable elements and conjugative plasmids). CRISPR clusters contain sequences complementary to antecedent mobile elements and target invading nucleic acids. CRISPR clusters are transcribed and processed into CRISPR RNA (crRNA). Functions as a ssRNA-specific endoribonuclease. Involved in the integration of spacer DNA into the CRISPR cassette.</text>
</comment>
<keyword evidence="4 9" id="KW-0479">Metal-binding</keyword>
<keyword evidence="6 9" id="KW-0378">Hydrolase</keyword>
<dbReference type="CDD" id="cd09725">
    <property type="entry name" value="Cas2_I_II_III"/>
    <property type="match status" value="1"/>
</dbReference>
<feature type="binding site" evidence="9">
    <location>
        <position position="8"/>
    </location>
    <ligand>
        <name>Mg(2+)</name>
        <dbReference type="ChEBI" id="CHEBI:18420"/>
        <note>catalytic</note>
    </ligand>
</feature>
<dbReference type="AlphaFoldDB" id="A0A0B0ELU0"/>
<dbReference type="NCBIfam" id="TIGR01573">
    <property type="entry name" value="cas2"/>
    <property type="match status" value="1"/>
</dbReference>